<dbReference type="PANTHER" id="PTHR42939:SF1">
    <property type="entry name" value="ABC TRANSPORTER ATP-BINDING PROTEIN ALBC-RELATED"/>
    <property type="match status" value="1"/>
</dbReference>
<dbReference type="SUPFAM" id="SSF52540">
    <property type="entry name" value="P-loop containing nucleoside triphosphate hydrolases"/>
    <property type="match status" value="1"/>
</dbReference>
<keyword evidence="3" id="KW-0067">ATP-binding</keyword>
<name>A0A0K9GUP0_9BACI</name>
<dbReference type="Proteomes" id="UP000037146">
    <property type="component" value="Unassembled WGS sequence"/>
</dbReference>
<dbReference type="CDD" id="cd03230">
    <property type="entry name" value="ABC_DR_subfamily_A"/>
    <property type="match status" value="1"/>
</dbReference>
<dbReference type="AlphaFoldDB" id="A0A0K9GUP0"/>
<dbReference type="PROSITE" id="PS00211">
    <property type="entry name" value="ABC_TRANSPORTER_1"/>
    <property type="match status" value="1"/>
</dbReference>
<keyword evidence="1" id="KW-0813">Transport</keyword>
<evidence type="ECO:0000256" key="1">
    <source>
        <dbReference type="ARBA" id="ARBA00022448"/>
    </source>
</evidence>
<reference evidence="6" key="1">
    <citation type="submission" date="2015-07" db="EMBL/GenBank/DDBJ databases">
        <title>Genome sequencing project for genomic taxonomy and phylogenomics of Bacillus-like bacteria.</title>
        <authorList>
            <person name="Liu B."/>
            <person name="Wang J."/>
            <person name="Zhu Y."/>
            <person name="Liu G."/>
            <person name="Chen Q."/>
            <person name="Chen Z."/>
            <person name="Lan J."/>
            <person name="Che J."/>
            <person name="Ge C."/>
            <person name="Shi H."/>
            <person name="Pan Z."/>
            <person name="Liu X."/>
        </authorList>
    </citation>
    <scope>NUCLEOTIDE SEQUENCE [LARGE SCALE GENOMIC DNA]</scope>
    <source>
        <strain evidence="6">FJAT-27997</strain>
    </source>
</reference>
<dbReference type="GO" id="GO:0016887">
    <property type="term" value="F:ATP hydrolysis activity"/>
    <property type="evidence" value="ECO:0007669"/>
    <property type="project" value="InterPro"/>
</dbReference>
<evidence type="ECO:0000256" key="2">
    <source>
        <dbReference type="ARBA" id="ARBA00022741"/>
    </source>
</evidence>
<dbReference type="PATRIC" id="fig|1679170.3.peg.2437"/>
<dbReference type="OrthoDB" id="2353216at2"/>
<evidence type="ECO:0000259" key="4">
    <source>
        <dbReference type="PROSITE" id="PS50893"/>
    </source>
</evidence>
<dbReference type="STRING" id="1679170.AC625_10880"/>
<gene>
    <name evidence="5" type="ORF">AC625_10880</name>
</gene>
<dbReference type="EMBL" id="LFZW01000001">
    <property type="protein sequence ID" value="KMY49957.1"/>
    <property type="molecule type" value="Genomic_DNA"/>
</dbReference>
<dbReference type="InterPro" id="IPR017871">
    <property type="entry name" value="ABC_transporter-like_CS"/>
</dbReference>
<comment type="caution">
    <text evidence="5">The sequence shown here is derived from an EMBL/GenBank/DDBJ whole genome shotgun (WGS) entry which is preliminary data.</text>
</comment>
<evidence type="ECO:0000313" key="6">
    <source>
        <dbReference type="Proteomes" id="UP000037146"/>
    </source>
</evidence>
<dbReference type="GO" id="GO:0005524">
    <property type="term" value="F:ATP binding"/>
    <property type="evidence" value="ECO:0007669"/>
    <property type="project" value="UniProtKB-KW"/>
</dbReference>
<accession>A0A0K9GUP0</accession>
<protein>
    <submittedName>
        <fullName evidence="5">Heme ABC transporter ATPase</fullName>
    </submittedName>
</protein>
<dbReference type="RefSeq" id="WP_049681310.1">
    <property type="nucleotide sequence ID" value="NZ_LFZW01000001.1"/>
</dbReference>
<dbReference type="SMART" id="SM00382">
    <property type="entry name" value="AAA"/>
    <property type="match status" value="1"/>
</dbReference>
<evidence type="ECO:0000313" key="5">
    <source>
        <dbReference type="EMBL" id="KMY49957.1"/>
    </source>
</evidence>
<keyword evidence="6" id="KW-1185">Reference proteome</keyword>
<dbReference type="InterPro" id="IPR051782">
    <property type="entry name" value="ABC_Transporter_VariousFunc"/>
</dbReference>
<organism evidence="5 6">
    <name type="scientific">Peribacillus loiseleuriae</name>
    <dbReference type="NCBI Taxonomy" id="1679170"/>
    <lineage>
        <taxon>Bacteria</taxon>
        <taxon>Bacillati</taxon>
        <taxon>Bacillota</taxon>
        <taxon>Bacilli</taxon>
        <taxon>Bacillales</taxon>
        <taxon>Bacillaceae</taxon>
        <taxon>Peribacillus</taxon>
    </lineage>
</organism>
<keyword evidence="2" id="KW-0547">Nucleotide-binding</keyword>
<dbReference type="PANTHER" id="PTHR42939">
    <property type="entry name" value="ABC TRANSPORTER ATP-BINDING PROTEIN ALBC-RELATED"/>
    <property type="match status" value="1"/>
</dbReference>
<dbReference type="Pfam" id="PF00005">
    <property type="entry name" value="ABC_tran"/>
    <property type="match status" value="1"/>
</dbReference>
<dbReference type="InterPro" id="IPR003593">
    <property type="entry name" value="AAA+_ATPase"/>
</dbReference>
<dbReference type="InterPro" id="IPR027417">
    <property type="entry name" value="P-loop_NTPase"/>
</dbReference>
<dbReference type="PROSITE" id="PS50893">
    <property type="entry name" value="ABC_TRANSPORTER_2"/>
    <property type="match status" value="1"/>
</dbReference>
<evidence type="ECO:0000256" key="3">
    <source>
        <dbReference type="ARBA" id="ARBA00022840"/>
    </source>
</evidence>
<dbReference type="InterPro" id="IPR003439">
    <property type="entry name" value="ABC_transporter-like_ATP-bd"/>
</dbReference>
<proteinExistence type="predicted"/>
<feature type="domain" description="ABC transporter" evidence="4">
    <location>
        <begin position="4"/>
        <end position="230"/>
    </location>
</feature>
<dbReference type="Gene3D" id="3.40.50.300">
    <property type="entry name" value="P-loop containing nucleotide triphosphate hydrolases"/>
    <property type="match status" value="1"/>
</dbReference>
<sequence>MTGLKVKDVSKVYKKKTALYPCSFEATEGICLVLCGGNGAGKSTLLQIIAGIHSPTSGTISINGKGISLNRENYLTEIGFMPDDFHAQEMMTIEEFLSFYGSFRKVRKDRVNEVIDLIGLVDKKHELVKSLSKGMRQRLLFGQSILAKPNVLLLDEPTNGLDPYWVNRFVEILNQIKKEGTIIVFSTHMMDVAAEIGDVILFMKQGEVIETIKNENKIEETTMKLMKLHRQ</sequence>